<feature type="region of interest" description="Disordered" evidence="1">
    <location>
        <begin position="28"/>
        <end position="64"/>
    </location>
</feature>
<protein>
    <submittedName>
        <fullName evidence="2">Uncharacterized protein</fullName>
    </submittedName>
</protein>
<dbReference type="EMBL" id="JAIWYP010000002">
    <property type="protein sequence ID" value="KAH3875005.1"/>
    <property type="molecule type" value="Genomic_DNA"/>
</dbReference>
<reference evidence="2" key="2">
    <citation type="submission" date="2020-11" db="EMBL/GenBank/DDBJ databases">
        <authorList>
            <person name="McCartney M.A."/>
            <person name="Auch B."/>
            <person name="Kono T."/>
            <person name="Mallez S."/>
            <person name="Becker A."/>
            <person name="Gohl D.M."/>
            <person name="Silverstein K.A.T."/>
            <person name="Koren S."/>
            <person name="Bechman K.B."/>
            <person name="Herman A."/>
            <person name="Abrahante J.E."/>
            <person name="Garbe J."/>
        </authorList>
    </citation>
    <scope>NUCLEOTIDE SEQUENCE</scope>
    <source>
        <strain evidence="2">Duluth1</strain>
        <tissue evidence="2">Whole animal</tissue>
    </source>
</reference>
<keyword evidence="3" id="KW-1185">Reference proteome</keyword>
<accession>A0A9D4MF34</accession>
<evidence type="ECO:0000313" key="2">
    <source>
        <dbReference type="EMBL" id="KAH3875005.1"/>
    </source>
</evidence>
<proteinExistence type="predicted"/>
<dbReference type="AlphaFoldDB" id="A0A9D4MF34"/>
<evidence type="ECO:0000313" key="3">
    <source>
        <dbReference type="Proteomes" id="UP000828390"/>
    </source>
</evidence>
<sequence length="64" mass="7350">MLLQSFPCLRNHLKSCIRLRKTKERAITQFPERKCKGSSSGFPRNTTSETDDKGTSNHIHGYQL</sequence>
<feature type="compositionally biased region" description="Polar residues" evidence="1">
    <location>
        <begin position="37"/>
        <end position="48"/>
    </location>
</feature>
<name>A0A9D4MF34_DREPO</name>
<organism evidence="2 3">
    <name type="scientific">Dreissena polymorpha</name>
    <name type="common">Zebra mussel</name>
    <name type="synonym">Mytilus polymorpha</name>
    <dbReference type="NCBI Taxonomy" id="45954"/>
    <lineage>
        <taxon>Eukaryota</taxon>
        <taxon>Metazoa</taxon>
        <taxon>Spiralia</taxon>
        <taxon>Lophotrochozoa</taxon>
        <taxon>Mollusca</taxon>
        <taxon>Bivalvia</taxon>
        <taxon>Autobranchia</taxon>
        <taxon>Heteroconchia</taxon>
        <taxon>Euheterodonta</taxon>
        <taxon>Imparidentia</taxon>
        <taxon>Neoheterodontei</taxon>
        <taxon>Myida</taxon>
        <taxon>Dreissenoidea</taxon>
        <taxon>Dreissenidae</taxon>
        <taxon>Dreissena</taxon>
    </lineage>
</organism>
<reference evidence="2" key="1">
    <citation type="journal article" date="2019" name="bioRxiv">
        <title>The Genome of the Zebra Mussel, Dreissena polymorpha: A Resource for Invasive Species Research.</title>
        <authorList>
            <person name="McCartney M.A."/>
            <person name="Auch B."/>
            <person name="Kono T."/>
            <person name="Mallez S."/>
            <person name="Zhang Y."/>
            <person name="Obille A."/>
            <person name="Becker A."/>
            <person name="Abrahante J.E."/>
            <person name="Garbe J."/>
            <person name="Badalamenti J.P."/>
            <person name="Herman A."/>
            <person name="Mangelson H."/>
            <person name="Liachko I."/>
            <person name="Sullivan S."/>
            <person name="Sone E.D."/>
            <person name="Koren S."/>
            <person name="Silverstein K.A.T."/>
            <person name="Beckman K.B."/>
            <person name="Gohl D.M."/>
        </authorList>
    </citation>
    <scope>NUCLEOTIDE SEQUENCE</scope>
    <source>
        <strain evidence="2">Duluth1</strain>
        <tissue evidence="2">Whole animal</tissue>
    </source>
</reference>
<comment type="caution">
    <text evidence="2">The sequence shown here is derived from an EMBL/GenBank/DDBJ whole genome shotgun (WGS) entry which is preliminary data.</text>
</comment>
<dbReference type="Proteomes" id="UP000828390">
    <property type="component" value="Unassembled WGS sequence"/>
</dbReference>
<evidence type="ECO:0000256" key="1">
    <source>
        <dbReference type="SAM" id="MobiDB-lite"/>
    </source>
</evidence>
<gene>
    <name evidence="2" type="ORF">DPMN_038264</name>
</gene>